<dbReference type="GO" id="GO:0008234">
    <property type="term" value="F:cysteine-type peptidase activity"/>
    <property type="evidence" value="ECO:0007669"/>
    <property type="project" value="UniProtKB-KW"/>
</dbReference>
<keyword evidence="2" id="KW-0645">Protease</keyword>
<evidence type="ECO:0000256" key="3">
    <source>
        <dbReference type="ARBA" id="ARBA00022729"/>
    </source>
</evidence>
<keyword evidence="4" id="KW-0677">Repeat</keyword>
<evidence type="ECO:0000259" key="10">
    <source>
        <dbReference type="PROSITE" id="PS51935"/>
    </source>
</evidence>
<dbReference type="PANTHER" id="PTHR47053">
    <property type="entry name" value="MUREIN DD-ENDOPEPTIDASE MEPH-RELATED"/>
    <property type="match status" value="1"/>
</dbReference>
<dbReference type="Pfam" id="PF01476">
    <property type="entry name" value="LysM"/>
    <property type="match status" value="1"/>
</dbReference>
<evidence type="ECO:0000256" key="6">
    <source>
        <dbReference type="ARBA" id="ARBA00022807"/>
    </source>
</evidence>
<evidence type="ECO:0000256" key="4">
    <source>
        <dbReference type="ARBA" id="ARBA00022737"/>
    </source>
</evidence>
<keyword evidence="12" id="KW-1185">Reference proteome</keyword>
<name>A0A939JI18_9ACTN</name>
<comment type="caution">
    <text evidence="11">The sequence shown here is derived from an EMBL/GenBank/DDBJ whole genome shotgun (WGS) entry which is preliminary data.</text>
</comment>
<keyword evidence="5" id="KW-0378">Hydrolase</keyword>
<keyword evidence="3 8" id="KW-0732">Signal</keyword>
<feature type="domain" description="NlpC/P60" evidence="10">
    <location>
        <begin position="173"/>
        <end position="293"/>
    </location>
</feature>
<accession>A0A939JI18</accession>
<dbReference type="SUPFAM" id="SSF54001">
    <property type="entry name" value="Cysteine proteinases"/>
    <property type="match status" value="1"/>
</dbReference>
<feature type="region of interest" description="Disordered" evidence="7">
    <location>
        <begin position="118"/>
        <end position="170"/>
    </location>
</feature>
<dbReference type="AlphaFoldDB" id="A0A939JI18"/>
<evidence type="ECO:0000256" key="1">
    <source>
        <dbReference type="ARBA" id="ARBA00007074"/>
    </source>
</evidence>
<dbReference type="Gene3D" id="3.10.350.10">
    <property type="entry name" value="LysM domain"/>
    <property type="match status" value="1"/>
</dbReference>
<evidence type="ECO:0000256" key="7">
    <source>
        <dbReference type="SAM" id="MobiDB-lite"/>
    </source>
</evidence>
<evidence type="ECO:0000313" key="11">
    <source>
        <dbReference type="EMBL" id="MBO0512705.1"/>
    </source>
</evidence>
<feature type="signal peptide" evidence="8">
    <location>
        <begin position="1"/>
        <end position="43"/>
    </location>
</feature>
<evidence type="ECO:0000256" key="2">
    <source>
        <dbReference type="ARBA" id="ARBA00022670"/>
    </source>
</evidence>
<dbReference type="Proteomes" id="UP000664167">
    <property type="component" value="Unassembled WGS sequence"/>
</dbReference>
<feature type="chain" id="PRO_5037137271" evidence="8">
    <location>
        <begin position="44"/>
        <end position="293"/>
    </location>
</feature>
<dbReference type="InterPro" id="IPR000064">
    <property type="entry name" value="NLP_P60_dom"/>
</dbReference>
<dbReference type="Gene3D" id="3.90.1720.10">
    <property type="entry name" value="endopeptidase domain like (from Nostoc punctiforme)"/>
    <property type="match status" value="1"/>
</dbReference>
<proteinExistence type="inferred from homology"/>
<evidence type="ECO:0000256" key="5">
    <source>
        <dbReference type="ARBA" id="ARBA00022801"/>
    </source>
</evidence>
<dbReference type="PANTHER" id="PTHR47053:SF1">
    <property type="entry name" value="MUREIN DD-ENDOPEPTIDASE MEPH-RELATED"/>
    <property type="match status" value="1"/>
</dbReference>
<dbReference type="SUPFAM" id="SSF54106">
    <property type="entry name" value="LysM domain"/>
    <property type="match status" value="1"/>
</dbReference>
<gene>
    <name evidence="11" type="ORF">J0695_12930</name>
</gene>
<dbReference type="GO" id="GO:0006508">
    <property type="term" value="P:proteolysis"/>
    <property type="evidence" value="ECO:0007669"/>
    <property type="project" value="UniProtKB-KW"/>
</dbReference>
<dbReference type="Pfam" id="PF00877">
    <property type="entry name" value="NLPC_P60"/>
    <property type="match status" value="1"/>
</dbReference>
<dbReference type="SMART" id="SM00257">
    <property type="entry name" value="LysM"/>
    <property type="match status" value="1"/>
</dbReference>
<dbReference type="PROSITE" id="PS51935">
    <property type="entry name" value="NLPC_P60"/>
    <property type="match status" value="1"/>
</dbReference>
<evidence type="ECO:0000256" key="8">
    <source>
        <dbReference type="SAM" id="SignalP"/>
    </source>
</evidence>
<comment type="similarity">
    <text evidence="1">Belongs to the peptidase C40 family.</text>
</comment>
<sequence length="293" mass="29269">MLPTNDVNAPRPRRTRVHRLVAGMSLAGVGLAIPLVSATGASAAPAQATTTASSSASTGTATSAPAKYTVVAGDWLSSIAKKKNVTGGWEKLYDLNKSTLADGPNHIYPGQVLTLSGTATTGDSSSSTGSSTASSSSTSSDSGSSSSTSASDNSTTRTSSDTSTSSTTATTASGSMASAISFAESQVGTPYVYGGSDSSGWDCSGLTQTALAKAGISIPRVANDQAAASTHVSLDSLQAGDLLFWSSDGTDAGVYHVGIYIGDGKFVQAANPSSGVIYDTISNYTPDFAGRIA</sequence>
<dbReference type="PROSITE" id="PS51782">
    <property type="entry name" value="LYSM"/>
    <property type="match status" value="1"/>
</dbReference>
<dbReference type="InterPro" id="IPR036779">
    <property type="entry name" value="LysM_dom_sf"/>
</dbReference>
<organism evidence="11 12">
    <name type="scientific">Streptomyces beijiangensis</name>
    <dbReference type="NCBI Taxonomy" id="163361"/>
    <lineage>
        <taxon>Bacteria</taxon>
        <taxon>Bacillati</taxon>
        <taxon>Actinomycetota</taxon>
        <taxon>Actinomycetes</taxon>
        <taxon>Kitasatosporales</taxon>
        <taxon>Streptomycetaceae</taxon>
        <taxon>Streptomyces</taxon>
    </lineage>
</organism>
<dbReference type="InterPro" id="IPR018392">
    <property type="entry name" value="LysM"/>
</dbReference>
<evidence type="ECO:0000313" key="12">
    <source>
        <dbReference type="Proteomes" id="UP000664167"/>
    </source>
</evidence>
<protein>
    <submittedName>
        <fullName evidence="11">LysM peptidoglycan-binding domain-containing C40 family peptidase</fullName>
    </submittedName>
</protein>
<dbReference type="InterPro" id="IPR051202">
    <property type="entry name" value="Peptidase_C40"/>
</dbReference>
<dbReference type="RefSeq" id="WP_206962135.1">
    <property type="nucleotide sequence ID" value="NZ_BAAAJJ010000004.1"/>
</dbReference>
<reference evidence="11" key="1">
    <citation type="submission" date="2021-03" db="EMBL/GenBank/DDBJ databases">
        <title>Streptomyces poriferae sp. nov., a novel marine sponge-derived Actinobacteria species with anti-MRSA activity.</title>
        <authorList>
            <person name="Sandoval-Powers M."/>
            <person name="Kralova S."/>
            <person name="Nguyen G.-S."/>
            <person name="Fawwal D."/>
            <person name="Degnes K."/>
            <person name="Klinkenberg G."/>
            <person name="Sletta H."/>
            <person name="Wentzel A."/>
            <person name="Liles M.R."/>
        </authorList>
    </citation>
    <scope>NUCLEOTIDE SEQUENCE</scope>
    <source>
        <strain evidence="11">DSM 41794</strain>
    </source>
</reference>
<dbReference type="CDD" id="cd00118">
    <property type="entry name" value="LysM"/>
    <property type="match status" value="1"/>
</dbReference>
<feature type="domain" description="LysM" evidence="9">
    <location>
        <begin position="66"/>
        <end position="115"/>
    </location>
</feature>
<evidence type="ECO:0000259" key="9">
    <source>
        <dbReference type="PROSITE" id="PS51782"/>
    </source>
</evidence>
<dbReference type="InterPro" id="IPR038765">
    <property type="entry name" value="Papain-like_cys_pep_sf"/>
</dbReference>
<keyword evidence="6" id="KW-0788">Thiol protease</keyword>
<dbReference type="EMBL" id="JAFLRJ010000114">
    <property type="protein sequence ID" value="MBO0512705.1"/>
    <property type="molecule type" value="Genomic_DNA"/>
</dbReference>